<dbReference type="EMBL" id="CADCXV010000546">
    <property type="protein sequence ID" value="CAB0030791.1"/>
    <property type="molecule type" value="Genomic_DNA"/>
</dbReference>
<dbReference type="OrthoDB" id="6612379at2759"/>
<accession>A0A6H5I722</accession>
<name>A0A6H5I722_9HYME</name>
<proteinExistence type="predicted"/>
<keyword evidence="2" id="KW-1185">Reference proteome</keyword>
<gene>
    <name evidence="1" type="ORF">TBRA_LOCUS2779</name>
</gene>
<organism evidence="1 2">
    <name type="scientific">Trichogramma brassicae</name>
    <dbReference type="NCBI Taxonomy" id="86971"/>
    <lineage>
        <taxon>Eukaryota</taxon>
        <taxon>Metazoa</taxon>
        <taxon>Ecdysozoa</taxon>
        <taxon>Arthropoda</taxon>
        <taxon>Hexapoda</taxon>
        <taxon>Insecta</taxon>
        <taxon>Pterygota</taxon>
        <taxon>Neoptera</taxon>
        <taxon>Endopterygota</taxon>
        <taxon>Hymenoptera</taxon>
        <taxon>Apocrita</taxon>
        <taxon>Proctotrupomorpha</taxon>
        <taxon>Chalcidoidea</taxon>
        <taxon>Trichogrammatidae</taxon>
        <taxon>Trichogramma</taxon>
    </lineage>
</organism>
<evidence type="ECO:0000313" key="2">
    <source>
        <dbReference type="Proteomes" id="UP000479190"/>
    </source>
</evidence>
<sequence>MREIHRDPLRTIEEPLPNFLFKKTSVDARLHTWCLALTAASAFVFSRYKVRLSPSRRVDARAQLIMSYSRLSALHCLSIGYYVPRKRKTGKPQSTYCTYACIEIRVEVGPHEGSTSASLGIVGRVRKSLPPYRLCVNQRSAKDCLSPRTICVAAPRDTFADESTTFEATQEPLYLFSRGVRVLEKAQLDRVIDANSKNRVLAHRYYFLSCLHCNSLLKLADEREAVHSSRYSFQESFEGPLDQTKHRELQYWVPGDPKKILEQIHDPDLKSSPFPMAAISCSGARGLAHVINTDLPFLFYLSKKLWNPFDSLHFSTLSRTRVSYLFFNLSVLEIRFNLQQMSSSLRGTSKFWFRAKTEGASLPPVEFKSSEGWHNRFSFIVGKHHPDLYSLLKELQKERGDTESAIAEFSLGKAVKAALKLKWIQLQERLKTIALDYERFKNDDKLEDYLRLMGYQHVFINFLIGLKLLNSYLDRCMDTQEMKGRKCASLLRRADKSVARGTVAASLQQPLCFVTLLWLLLLRGHFHSIGKFADALVLLARVQRRRRAPACRSRFYKALHICEAGIVPCFWRHKSSRGLVRMFFQGNILSLPSTESLRDARLPRTDARRSLFFTSSQQWRANKASDERVGVMLPVACARPSTLRNFKYLTCDRRCVDLKRSKASSQRFLEAHSTCSCTRCADWTDAAKVPEVAYSQL</sequence>
<dbReference type="AlphaFoldDB" id="A0A6H5I722"/>
<dbReference type="Proteomes" id="UP000479190">
    <property type="component" value="Unassembled WGS sequence"/>
</dbReference>
<reference evidence="1 2" key="1">
    <citation type="submission" date="2020-02" db="EMBL/GenBank/DDBJ databases">
        <authorList>
            <person name="Ferguson B K."/>
        </authorList>
    </citation>
    <scope>NUCLEOTIDE SEQUENCE [LARGE SCALE GENOMIC DNA]</scope>
</reference>
<evidence type="ECO:0000313" key="1">
    <source>
        <dbReference type="EMBL" id="CAB0030791.1"/>
    </source>
</evidence>
<protein>
    <submittedName>
        <fullName evidence="1">Uncharacterized protein</fullName>
    </submittedName>
</protein>